<organism evidence="2 3">
    <name type="scientific">Ambispora leptoticha</name>
    <dbReference type="NCBI Taxonomy" id="144679"/>
    <lineage>
        <taxon>Eukaryota</taxon>
        <taxon>Fungi</taxon>
        <taxon>Fungi incertae sedis</taxon>
        <taxon>Mucoromycota</taxon>
        <taxon>Glomeromycotina</taxon>
        <taxon>Glomeromycetes</taxon>
        <taxon>Archaeosporales</taxon>
        <taxon>Ambisporaceae</taxon>
        <taxon>Ambispora</taxon>
    </lineage>
</organism>
<evidence type="ECO:0000313" key="2">
    <source>
        <dbReference type="EMBL" id="CAG8566051.1"/>
    </source>
</evidence>
<comment type="caution">
    <text evidence="2">The sequence shown here is derived from an EMBL/GenBank/DDBJ whole genome shotgun (WGS) entry which is preliminary data.</text>
</comment>
<proteinExistence type="predicted"/>
<sequence>MIKISKTTTGSDLTAENTNNHHNTNNMAYSSSPTHSIYLAPQQQEQHEKRRKRHKIKHLRHPPAFDTYLRPRSNSCSSSDGSRPSSVSQAEEMLNNPSAENEPIIDTFGKALRRVSSALKLNGLIENSDFNKLTSGEIEEEEWEPEFEESSSSESEEEFIMNNKEYC</sequence>
<protein>
    <submittedName>
        <fullName evidence="2">11668_t:CDS:1</fullName>
    </submittedName>
</protein>
<feature type="region of interest" description="Disordered" evidence="1">
    <location>
        <begin position="132"/>
        <end position="167"/>
    </location>
</feature>
<dbReference type="OrthoDB" id="10612531at2759"/>
<reference evidence="2" key="1">
    <citation type="submission" date="2021-06" db="EMBL/GenBank/DDBJ databases">
        <authorList>
            <person name="Kallberg Y."/>
            <person name="Tangrot J."/>
            <person name="Rosling A."/>
        </authorList>
    </citation>
    <scope>NUCLEOTIDE SEQUENCE</scope>
    <source>
        <strain evidence="2">FL130A</strain>
    </source>
</reference>
<evidence type="ECO:0000313" key="3">
    <source>
        <dbReference type="Proteomes" id="UP000789508"/>
    </source>
</evidence>
<accession>A0A9N9BH42</accession>
<feature type="region of interest" description="Disordered" evidence="1">
    <location>
        <begin position="1"/>
        <end position="102"/>
    </location>
</feature>
<dbReference type="AlphaFoldDB" id="A0A9N9BH42"/>
<feature type="compositionally biased region" description="Basic residues" evidence="1">
    <location>
        <begin position="49"/>
        <end position="61"/>
    </location>
</feature>
<dbReference type="Proteomes" id="UP000789508">
    <property type="component" value="Unassembled WGS sequence"/>
</dbReference>
<evidence type="ECO:0000256" key="1">
    <source>
        <dbReference type="SAM" id="MobiDB-lite"/>
    </source>
</evidence>
<gene>
    <name evidence="2" type="ORF">ALEPTO_LOCUS6586</name>
</gene>
<name>A0A9N9BH42_9GLOM</name>
<feature type="compositionally biased region" description="Polar residues" evidence="1">
    <location>
        <begin position="1"/>
        <end position="16"/>
    </location>
</feature>
<keyword evidence="3" id="KW-1185">Reference proteome</keyword>
<feature type="compositionally biased region" description="Acidic residues" evidence="1">
    <location>
        <begin position="137"/>
        <end position="159"/>
    </location>
</feature>
<feature type="compositionally biased region" description="Low complexity" evidence="1">
    <location>
        <begin position="73"/>
        <end position="88"/>
    </location>
</feature>
<feature type="compositionally biased region" description="Low complexity" evidence="1">
    <location>
        <begin position="17"/>
        <end position="26"/>
    </location>
</feature>
<dbReference type="EMBL" id="CAJVPS010002340">
    <property type="protein sequence ID" value="CAG8566051.1"/>
    <property type="molecule type" value="Genomic_DNA"/>
</dbReference>